<reference evidence="1 2" key="1">
    <citation type="submission" date="2023-07" db="EMBL/GenBank/DDBJ databases">
        <title>Sequencing the genomes of 1000 actinobacteria strains.</title>
        <authorList>
            <person name="Klenk H.-P."/>
        </authorList>
    </citation>
    <scope>NUCLEOTIDE SEQUENCE [LARGE SCALE GENOMIC DNA]</scope>
    <source>
        <strain evidence="1 2">DSM 44388</strain>
    </source>
</reference>
<organism evidence="1 2">
    <name type="scientific">Kineosporia succinea</name>
    <dbReference type="NCBI Taxonomy" id="84632"/>
    <lineage>
        <taxon>Bacteria</taxon>
        <taxon>Bacillati</taxon>
        <taxon>Actinomycetota</taxon>
        <taxon>Actinomycetes</taxon>
        <taxon>Kineosporiales</taxon>
        <taxon>Kineosporiaceae</taxon>
        <taxon>Kineosporia</taxon>
    </lineage>
</organism>
<sequence>MAQMIVKAELSRVDENGVPHYAVFMWQKSDGTNVGWCSNQAGDALKGMCPAGGGWHITSYYNNY</sequence>
<name>A0ABT9P9M7_9ACTN</name>
<dbReference type="EMBL" id="JAUSQZ010000001">
    <property type="protein sequence ID" value="MDP9829401.1"/>
    <property type="molecule type" value="Genomic_DNA"/>
</dbReference>
<keyword evidence="2" id="KW-1185">Reference proteome</keyword>
<comment type="caution">
    <text evidence="1">The sequence shown here is derived from an EMBL/GenBank/DDBJ whole genome shotgun (WGS) entry which is preliminary data.</text>
</comment>
<protein>
    <submittedName>
        <fullName evidence="1">Uncharacterized protein</fullName>
    </submittedName>
</protein>
<dbReference type="RefSeq" id="WP_307247550.1">
    <property type="nucleotide sequence ID" value="NZ_JAUSQZ010000001.1"/>
</dbReference>
<proteinExistence type="predicted"/>
<evidence type="ECO:0000313" key="1">
    <source>
        <dbReference type="EMBL" id="MDP9829401.1"/>
    </source>
</evidence>
<dbReference type="Proteomes" id="UP001235712">
    <property type="component" value="Unassembled WGS sequence"/>
</dbReference>
<gene>
    <name evidence="1" type="ORF">J2S57_005150</name>
</gene>
<accession>A0ABT9P9M7</accession>
<evidence type="ECO:0000313" key="2">
    <source>
        <dbReference type="Proteomes" id="UP001235712"/>
    </source>
</evidence>